<dbReference type="CDD" id="cd07377">
    <property type="entry name" value="WHTH_GntR"/>
    <property type="match status" value="1"/>
</dbReference>
<evidence type="ECO:0000256" key="2">
    <source>
        <dbReference type="ARBA" id="ARBA00023125"/>
    </source>
</evidence>
<proteinExistence type="predicted"/>
<dbReference type="Gene3D" id="1.10.10.10">
    <property type="entry name" value="Winged helix-like DNA-binding domain superfamily/Winged helix DNA-binding domain"/>
    <property type="match status" value="1"/>
</dbReference>
<evidence type="ECO:0000256" key="3">
    <source>
        <dbReference type="ARBA" id="ARBA00023163"/>
    </source>
</evidence>
<dbReference type="GO" id="GO:0003677">
    <property type="term" value="F:DNA binding"/>
    <property type="evidence" value="ECO:0007669"/>
    <property type="project" value="UniProtKB-KW"/>
</dbReference>
<dbReference type="EMBL" id="CP158373">
    <property type="protein sequence ID" value="XBY61598.1"/>
    <property type="molecule type" value="Genomic_DNA"/>
</dbReference>
<protein>
    <submittedName>
        <fullName evidence="5">GntR family transcriptional regulator</fullName>
    </submittedName>
</protein>
<evidence type="ECO:0000256" key="1">
    <source>
        <dbReference type="ARBA" id="ARBA00023015"/>
    </source>
</evidence>
<dbReference type="SMART" id="SM00895">
    <property type="entry name" value="FCD"/>
    <property type="match status" value="1"/>
</dbReference>
<dbReference type="InterPro" id="IPR000524">
    <property type="entry name" value="Tscrpt_reg_HTH_GntR"/>
</dbReference>
<dbReference type="SMART" id="SM00345">
    <property type="entry name" value="HTH_GNTR"/>
    <property type="match status" value="1"/>
</dbReference>
<dbReference type="PROSITE" id="PS50949">
    <property type="entry name" value="HTH_GNTR"/>
    <property type="match status" value="1"/>
</dbReference>
<dbReference type="GO" id="GO:0003700">
    <property type="term" value="F:DNA-binding transcription factor activity"/>
    <property type="evidence" value="ECO:0007669"/>
    <property type="project" value="InterPro"/>
</dbReference>
<reference evidence="5" key="1">
    <citation type="submission" date="2023-08" db="EMBL/GenBank/DDBJ databases">
        <title>Increased levels of nutrients transform a symbiont into a lethal pathobiont.</title>
        <authorList>
            <person name="Lachnit T."/>
            <person name="Ulrich L."/>
            <person name="Willmer F.M."/>
            <person name="Hasenbein T."/>
            <person name="Steiner L.X."/>
            <person name="Wolters M."/>
            <person name="Herbst E.M."/>
            <person name="Deines P."/>
        </authorList>
    </citation>
    <scope>NUCLEOTIDE SEQUENCE</scope>
    <source>
        <strain evidence="5">T3</strain>
    </source>
</reference>
<dbReference type="PANTHER" id="PTHR43537">
    <property type="entry name" value="TRANSCRIPTIONAL REGULATOR, GNTR FAMILY"/>
    <property type="match status" value="1"/>
</dbReference>
<dbReference type="InterPro" id="IPR008920">
    <property type="entry name" value="TF_FadR/GntR_C"/>
</dbReference>
<dbReference type="RefSeq" id="WP_350446237.1">
    <property type="nucleotide sequence ID" value="NZ_CP158373.1"/>
</dbReference>
<dbReference type="PANTHER" id="PTHR43537:SF5">
    <property type="entry name" value="UXU OPERON TRANSCRIPTIONAL REGULATOR"/>
    <property type="match status" value="1"/>
</dbReference>
<keyword evidence="2" id="KW-0238">DNA-binding</keyword>
<dbReference type="AlphaFoldDB" id="A0AAU7XVB3"/>
<dbReference type="PRINTS" id="PR00035">
    <property type="entry name" value="HTHGNTR"/>
</dbReference>
<evidence type="ECO:0000313" key="5">
    <source>
        <dbReference type="EMBL" id="XBY61598.1"/>
    </source>
</evidence>
<dbReference type="SUPFAM" id="SSF46785">
    <property type="entry name" value="Winged helix' DNA-binding domain"/>
    <property type="match status" value="1"/>
</dbReference>
<dbReference type="Pfam" id="PF07729">
    <property type="entry name" value="FCD"/>
    <property type="match status" value="1"/>
</dbReference>
<accession>A0AAU7XVB3</accession>
<dbReference type="Gene3D" id="1.20.120.530">
    <property type="entry name" value="GntR ligand-binding domain-like"/>
    <property type="match status" value="1"/>
</dbReference>
<dbReference type="InterPro" id="IPR011711">
    <property type="entry name" value="GntR_C"/>
</dbReference>
<dbReference type="InterPro" id="IPR036388">
    <property type="entry name" value="WH-like_DNA-bd_sf"/>
</dbReference>
<evidence type="ECO:0000259" key="4">
    <source>
        <dbReference type="PROSITE" id="PS50949"/>
    </source>
</evidence>
<sequence length="224" mass="24473">MTAFDIAPSAPTPAASLSLRDAAYGAIKARIIRCEFRPGEVLNEAALASGLGLGRTPVHQALQRLEAEGLVSIIPRKGVLVTPLSIDEVLEMIEVRLCNEVLCVGLAIERASQTEIAAMDELLARVPALIVERDVAALSALDLQFHLAISAAARNRVLAELLRSLHERQARFWFLSLATAGHQEAVHQEHRRILEAFHTRDVAAGQRAMRDHIEAFRSTIGRSI</sequence>
<organism evidence="5">
    <name type="scientific">Pseudomonas solani</name>
    <dbReference type="NCBI Taxonomy" id="2731552"/>
    <lineage>
        <taxon>Bacteria</taxon>
        <taxon>Pseudomonadati</taxon>
        <taxon>Pseudomonadota</taxon>
        <taxon>Gammaproteobacteria</taxon>
        <taxon>Pseudomonadales</taxon>
        <taxon>Pseudomonadaceae</taxon>
        <taxon>Pseudomonas</taxon>
    </lineage>
</organism>
<gene>
    <name evidence="5" type="ORF">ABS648_16670</name>
</gene>
<keyword evidence="1" id="KW-0805">Transcription regulation</keyword>
<dbReference type="SUPFAM" id="SSF48008">
    <property type="entry name" value="GntR ligand-binding domain-like"/>
    <property type="match status" value="1"/>
</dbReference>
<keyword evidence="3" id="KW-0804">Transcription</keyword>
<name>A0AAU7XVB3_9PSED</name>
<dbReference type="InterPro" id="IPR036390">
    <property type="entry name" value="WH_DNA-bd_sf"/>
</dbReference>
<feature type="domain" description="HTH gntR-type" evidence="4">
    <location>
        <begin position="17"/>
        <end position="84"/>
    </location>
</feature>
<dbReference type="Pfam" id="PF00392">
    <property type="entry name" value="GntR"/>
    <property type="match status" value="1"/>
</dbReference>